<protein>
    <submittedName>
        <fullName evidence="2">Uncharacterized protein</fullName>
    </submittedName>
</protein>
<evidence type="ECO:0000313" key="2">
    <source>
        <dbReference type="EMBL" id="GKU96280.1"/>
    </source>
</evidence>
<sequence length="276" mass="31928">MLLFQSDPKECVAWSSRNETEEQELENIGDEKQVNTRWSHEENEDDDVSSRRKEKSRRLPREARQEEQKPIEKVGNNLEQFENLIDVDKRVGVGMAEQTNEDLELSMWLLEEDGEVTGHKEKSNVQPSIKPIKQGERLEFEESTNVDVSIEIKDEDQFCKGYEDVRDRLQEWIRSKRNRGRGKQNMQPTEKKATSEFLLSPNGKIAEDSIDDSGIQNCNRSLKKKMQNQLAKETWDLAKQLGAVAEDEDDIIGRIEEMENRDTLAKTTMENQGVNG</sequence>
<evidence type="ECO:0000313" key="3">
    <source>
        <dbReference type="Proteomes" id="UP001054252"/>
    </source>
</evidence>
<feature type="region of interest" description="Disordered" evidence="1">
    <location>
        <begin position="1"/>
        <end position="75"/>
    </location>
</feature>
<evidence type="ECO:0000256" key="1">
    <source>
        <dbReference type="SAM" id="MobiDB-lite"/>
    </source>
</evidence>
<accession>A0AAV5IG72</accession>
<comment type="caution">
    <text evidence="2">The sequence shown here is derived from an EMBL/GenBank/DDBJ whole genome shotgun (WGS) entry which is preliminary data.</text>
</comment>
<dbReference type="AlphaFoldDB" id="A0AAV5IG72"/>
<proteinExistence type="predicted"/>
<keyword evidence="3" id="KW-1185">Reference proteome</keyword>
<feature type="compositionally biased region" description="Basic and acidic residues" evidence="1">
    <location>
        <begin position="29"/>
        <end position="41"/>
    </location>
</feature>
<reference evidence="2 3" key="1">
    <citation type="journal article" date="2021" name="Commun. Biol.">
        <title>The genome of Shorea leprosula (Dipterocarpaceae) highlights the ecological relevance of drought in aseasonal tropical rainforests.</title>
        <authorList>
            <person name="Ng K.K.S."/>
            <person name="Kobayashi M.J."/>
            <person name="Fawcett J.A."/>
            <person name="Hatakeyama M."/>
            <person name="Paape T."/>
            <person name="Ng C.H."/>
            <person name="Ang C.C."/>
            <person name="Tnah L.H."/>
            <person name="Lee C.T."/>
            <person name="Nishiyama T."/>
            <person name="Sese J."/>
            <person name="O'Brien M.J."/>
            <person name="Copetti D."/>
            <person name="Mohd Noor M.I."/>
            <person name="Ong R.C."/>
            <person name="Putra M."/>
            <person name="Sireger I.Z."/>
            <person name="Indrioko S."/>
            <person name="Kosugi Y."/>
            <person name="Izuno A."/>
            <person name="Isagi Y."/>
            <person name="Lee S.L."/>
            <person name="Shimizu K.K."/>
        </authorList>
    </citation>
    <scope>NUCLEOTIDE SEQUENCE [LARGE SCALE GENOMIC DNA]</scope>
    <source>
        <strain evidence="2">214</strain>
    </source>
</reference>
<dbReference type="Proteomes" id="UP001054252">
    <property type="component" value="Unassembled WGS sequence"/>
</dbReference>
<name>A0AAV5IG72_9ROSI</name>
<organism evidence="2 3">
    <name type="scientific">Rubroshorea leprosula</name>
    <dbReference type="NCBI Taxonomy" id="152421"/>
    <lineage>
        <taxon>Eukaryota</taxon>
        <taxon>Viridiplantae</taxon>
        <taxon>Streptophyta</taxon>
        <taxon>Embryophyta</taxon>
        <taxon>Tracheophyta</taxon>
        <taxon>Spermatophyta</taxon>
        <taxon>Magnoliopsida</taxon>
        <taxon>eudicotyledons</taxon>
        <taxon>Gunneridae</taxon>
        <taxon>Pentapetalae</taxon>
        <taxon>rosids</taxon>
        <taxon>malvids</taxon>
        <taxon>Malvales</taxon>
        <taxon>Dipterocarpaceae</taxon>
        <taxon>Rubroshorea</taxon>
    </lineage>
</organism>
<gene>
    <name evidence="2" type="ORF">SLEP1_g9528</name>
</gene>
<dbReference type="EMBL" id="BPVZ01000010">
    <property type="protein sequence ID" value="GKU96280.1"/>
    <property type="molecule type" value="Genomic_DNA"/>
</dbReference>
<feature type="compositionally biased region" description="Basic and acidic residues" evidence="1">
    <location>
        <begin position="57"/>
        <end position="72"/>
    </location>
</feature>